<protein>
    <submittedName>
        <fullName evidence="1">L-2-amino-thiazoline-4-carboxylic acid hydrolase</fullName>
    </submittedName>
</protein>
<proteinExistence type="predicted"/>
<accession>A0ABS6FFU3</accession>
<evidence type="ECO:0000313" key="1">
    <source>
        <dbReference type="EMBL" id="MBU5668402.1"/>
    </source>
</evidence>
<dbReference type="Pfam" id="PF14196">
    <property type="entry name" value="ATC_hydrolase"/>
    <property type="match status" value="1"/>
</dbReference>
<evidence type="ECO:0000313" key="2">
    <source>
        <dbReference type="Proteomes" id="UP000783742"/>
    </source>
</evidence>
<comment type="caution">
    <text evidence="1">The sequence shown here is derived from an EMBL/GenBank/DDBJ whole genome shotgun (WGS) entry which is preliminary data.</text>
</comment>
<dbReference type="EMBL" id="JAHLQO010000001">
    <property type="protein sequence ID" value="MBU5668402.1"/>
    <property type="molecule type" value="Genomic_DNA"/>
</dbReference>
<dbReference type="RefSeq" id="WP_216548132.1">
    <property type="nucleotide sequence ID" value="NZ_JAHLQO010000001.1"/>
</dbReference>
<organism evidence="1 2">
    <name type="scientific">Peptoniphilus ovalis</name>
    <dbReference type="NCBI Taxonomy" id="2841503"/>
    <lineage>
        <taxon>Bacteria</taxon>
        <taxon>Bacillati</taxon>
        <taxon>Bacillota</taxon>
        <taxon>Tissierellia</taxon>
        <taxon>Tissierellales</taxon>
        <taxon>Peptoniphilaceae</taxon>
        <taxon>Peptoniphilus</taxon>
    </lineage>
</organism>
<dbReference type="Proteomes" id="UP000783742">
    <property type="component" value="Unassembled WGS sequence"/>
</dbReference>
<name>A0ABS6FFU3_9FIRM</name>
<keyword evidence="1" id="KW-0378">Hydrolase</keyword>
<keyword evidence="2" id="KW-1185">Reference proteome</keyword>
<gene>
    <name evidence="1" type="ORF">KQI68_00960</name>
</gene>
<dbReference type="InterPro" id="IPR026002">
    <property type="entry name" value="ATC_hydrolase-like"/>
</dbReference>
<reference evidence="1 2" key="1">
    <citation type="submission" date="2021-06" db="EMBL/GenBank/DDBJ databases">
        <authorList>
            <person name="Sun Q."/>
            <person name="Li D."/>
        </authorList>
    </citation>
    <scope>NUCLEOTIDE SEQUENCE [LARGE SCALE GENOMIC DNA]</scope>
    <source>
        <strain evidence="1 2">MSJ-1</strain>
    </source>
</reference>
<dbReference type="GO" id="GO:0016787">
    <property type="term" value="F:hydrolase activity"/>
    <property type="evidence" value="ECO:0007669"/>
    <property type="project" value="UniProtKB-KW"/>
</dbReference>
<sequence>MKYKPIFWLIVNPFIKKYLKKYFSKSEIKEIMKKSKAEYINLLSKADDIGENNPMASNLYFALLFLSFHTANQNIFSEDMLIEMIRFVLTDPFLLKIMKFDFNKEKDMAKMKKKMDIAYKWSEENKDKHPEAWQFVFDNSHEDGIYYYFTKCPIAKFFNDNNLSHLTHIFCEIDYLSLENRGGKLIRSHTIADGEEICDFWILPSKLKNPK</sequence>